<feature type="chain" id="PRO_5002244480" evidence="1">
    <location>
        <begin position="23"/>
        <end position="61"/>
    </location>
</feature>
<proteinExistence type="predicted"/>
<evidence type="ECO:0000313" key="2">
    <source>
        <dbReference type="EMBL" id="KIY93382.1"/>
    </source>
</evidence>
<evidence type="ECO:0000256" key="1">
    <source>
        <dbReference type="SAM" id="SignalP"/>
    </source>
</evidence>
<feature type="non-terminal residue" evidence="2">
    <location>
        <position position="61"/>
    </location>
</feature>
<dbReference type="AlphaFoldDB" id="A0A0D2IZV3"/>
<dbReference type="KEGG" id="mng:MNEG_14580"/>
<name>A0A0D2IZV3_9CHLO</name>
<dbReference type="Proteomes" id="UP000054498">
    <property type="component" value="Unassembled WGS sequence"/>
</dbReference>
<evidence type="ECO:0000313" key="3">
    <source>
        <dbReference type="Proteomes" id="UP000054498"/>
    </source>
</evidence>
<gene>
    <name evidence="2" type="ORF">MNEG_14580</name>
</gene>
<dbReference type="GeneID" id="25732157"/>
<feature type="signal peptide" evidence="1">
    <location>
        <begin position="1"/>
        <end position="22"/>
    </location>
</feature>
<dbReference type="RefSeq" id="XP_013892402.1">
    <property type="nucleotide sequence ID" value="XM_014036948.1"/>
</dbReference>
<accession>A0A0D2IZV3</accession>
<sequence length="61" mass="6225">MIGAALFGVSAVLSGLAARSDADEDFESADEDGPNDARLASFGDGGLAVTTSKHLRVDHYG</sequence>
<dbReference type="EMBL" id="KK104815">
    <property type="protein sequence ID" value="KIY93382.1"/>
    <property type="molecule type" value="Genomic_DNA"/>
</dbReference>
<protein>
    <submittedName>
        <fullName evidence="2">Uncharacterized protein</fullName>
    </submittedName>
</protein>
<organism evidence="2 3">
    <name type="scientific">Monoraphidium neglectum</name>
    <dbReference type="NCBI Taxonomy" id="145388"/>
    <lineage>
        <taxon>Eukaryota</taxon>
        <taxon>Viridiplantae</taxon>
        <taxon>Chlorophyta</taxon>
        <taxon>core chlorophytes</taxon>
        <taxon>Chlorophyceae</taxon>
        <taxon>CS clade</taxon>
        <taxon>Sphaeropleales</taxon>
        <taxon>Selenastraceae</taxon>
        <taxon>Monoraphidium</taxon>
    </lineage>
</organism>
<keyword evidence="1" id="KW-0732">Signal</keyword>
<reference evidence="2 3" key="1">
    <citation type="journal article" date="2013" name="BMC Genomics">
        <title>Reconstruction of the lipid metabolism for the microalga Monoraphidium neglectum from its genome sequence reveals characteristics suitable for biofuel production.</title>
        <authorList>
            <person name="Bogen C."/>
            <person name="Al-Dilaimi A."/>
            <person name="Albersmeier A."/>
            <person name="Wichmann J."/>
            <person name="Grundmann M."/>
            <person name="Rupp O."/>
            <person name="Lauersen K.J."/>
            <person name="Blifernez-Klassen O."/>
            <person name="Kalinowski J."/>
            <person name="Goesmann A."/>
            <person name="Mussgnug J.H."/>
            <person name="Kruse O."/>
        </authorList>
    </citation>
    <scope>NUCLEOTIDE SEQUENCE [LARGE SCALE GENOMIC DNA]</scope>
    <source>
        <strain evidence="2 3">SAG 48.87</strain>
    </source>
</reference>
<keyword evidence="3" id="KW-1185">Reference proteome</keyword>